<feature type="compositionally biased region" description="Low complexity" evidence="1">
    <location>
        <begin position="175"/>
        <end position="186"/>
    </location>
</feature>
<organism evidence="2 3">
    <name type="scientific">Actinacidiphila glaucinigra</name>
    <dbReference type="NCBI Taxonomy" id="235986"/>
    <lineage>
        <taxon>Bacteria</taxon>
        <taxon>Bacillati</taxon>
        <taxon>Actinomycetota</taxon>
        <taxon>Actinomycetes</taxon>
        <taxon>Kitasatosporales</taxon>
        <taxon>Streptomycetaceae</taxon>
        <taxon>Actinacidiphila</taxon>
    </lineage>
</organism>
<proteinExistence type="predicted"/>
<feature type="compositionally biased region" description="Basic residues" evidence="1">
    <location>
        <begin position="262"/>
        <end position="286"/>
    </location>
</feature>
<dbReference type="EMBL" id="FZOF01000040">
    <property type="protein sequence ID" value="SNT55722.1"/>
    <property type="molecule type" value="Genomic_DNA"/>
</dbReference>
<feature type="region of interest" description="Disordered" evidence="1">
    <location>
        <begin position="130"/>
        <end position="149"/>
    </location>
</feature>
<gene>
    <name evidence="2" type="ORF">SAMN05216252_14017</name>
</gene>
<protein>
    <submittedName>
        <fullName evidence="2">Uncharacterized protein</fullName>
    </submittedName>
</protein>
<reference evidence="2 3" key="1">
    <citation type="submission" date="2017-06" db="EMBL/GenBank/DDBJ databases">
        <authorList>
            <person name="Kim H.J."/>
            <person name="Triplett B.A."/>
        </authorList>
    </citation>
    <scope>NUCLEOTIDE SEQUENCE [LARGE SCALE GENOMIC DNA]</scope>
    <source>
        <strain evidence="2 3">CGMCC 4.1858</strain>
    </source>
</reference>
<dbReference type="Proteomes" id="UP000198280">
    <property type="component" value="Unassembled WGS sequence"/>
</dbReference>
<feature type="region of interest" description="Disordered" evidence="1">
    <location>
        <begin position="52"/>
        <end position="72"/>
    </location>
</feature>
<dbReference type="AlphaFoldDB" id="A0A239NM74"/>
<sequence length="335" mass="37175">MADVHGRPSTAHDVFVEVLPRTQAEPEPALGQQLQRRRLLRDDGRVVAHGRTGHVRHQRDPRGGLRGRSQHAPGVRRVTLLVQPREVVVGSHREVKARLLRPDHVGHQVLGARLLGHHGVSELRHMRRLPGRSGWKQPHTRVCGGGSRAAGWCGEAGRMMGECPGRRAPSRRPGSRSSGMSSAQPGGSPGNRFYRPRAFGWTRRDSDRYAAPGKAGIDGQVPSWPPPLSSVSVPAHLSPGRHPHRPYPRRPRPSHRPDPRFPPRRRRADHHRRGARPRPVRHRLRTRSLDIATAGRPPRTPSRPCSALRPPTHRGSDEMLSTRSAARRASGPGHP</sequence>
<feature type="region of interest" description="Disordered" evidence="1">
    <location>
        <begin position="210"/>
        <end position="335"/>
    </location>
</feature>
<feature type="region of interest" description="Disordered" evidence="1">
    <location>
        <begin position="161"/>
        <end position="196"/>
    </location>
</feature>
<name>A0A239NM74_9ACTN</name>
<keyword evidence="3" id="KW-1185">Reference proteome</keyword>
<feature type="compositionally biased region" description="Low complexity" evidence="1">
    <location>
        <begin position="229"/>
        <end position="238"/>
    </location>
</feature>
<evidence type="ECO:0000256" key="1">
    <source>
        <dbReference type="SAM" id="MobiDB-lite"/>
    </source>
</evidence>
<evidence type="ECO:0000313" key="3">
    <source>
        <dbReference type="Proteomes" id="UP000198280"/>
    </source>
</evidence>
<feature type="compositionally biased region" description="Basic residues" evidence="1">
    <location>
        <begin position="239"/>
        <end position="254"/>
    </location>
</feature>
<accession>A0A239NM74</accession>
<evidence type="ECO:0000313" key="2">
    <source>
        <dbReference type="EMBL" id="SNT55722.1"/>
    </source>
</evidence>